<dbReference type="Proteomes" id="UP000324800">
    <property type="component" value="Unassembled WGS sequence"/>
</dbReference>
<reference evidence="2 3" key="1">
    <citation type="submission" date="2019-03" db="EMBL/GenBank/DDBJ databases">
        <title>Single cell metagenomics reveals metabolic interactions within the superorganism composed of flagellate Streblomastix strix and complex community of Bacteroidetes bacteria on its surface.</title>
        <authorList>
            <person name="Treitli S.C."/>
            <person name="Kolisko M."/>
            <person name="Husnik F."/>
            <person name="Keeling P."/>
            <person name="Hampl V."/>
        </authorList>
    </citation>
    <scope>NUCLEOTIDE SEQUENCE [LARGE SCALE GENOMIC DNA]</scope>
    <source>
        <strain evidence="2">ST1C</strain>
    </source>
</reference>
<evidence type="ECO:0000313" key="2">
    <source>
        <dbReference type="EMBL" id="KAA6388015.1"/>
    </source>
</evidence>
<dbReference type="CDD" id="cd17039">
    <property type="entry name" value="Ubl_ubiquitin_like"/>
    <property type="match status" value="1"/>
</dbReference>
<proteinExistence type="predicted"/>
<dbReference type="PROSITE" id="PS50053">
    <property type="entry name" value="UBIQUITIN_2"/>
    <property type="match status" value="1"/>
</dbReference>
<name>A0A5J4VZK7_9EUKA</name>
<comment type="caution">
    <text evidence="2">The sequence shown here is derived from an EMBL/GenBank/DDBJ whole genome shotgun (WGS) entry which is preliminary data.</text>
</comment>
<sequence>MKLNLKNIKGGKLYSINVNESASVGDVMQKLSEFGFTGGDHGLVFDQKILENSQKLIDIGA</sequence>
<dbReference type="InterPro" id="IPR000626">
    <property type="entry name" value="Ubiquitin-like_dom"/>
</dbReference>
<feature type="domain" description="Ubiquitin-like" evidence="1">
    <location>
        <begin position="1"/>
        <end position="61"/>
    </location>
</feature>
<dbReference type="Gene3D" id="3.10.20.90">
    <property type="entry name" value="Phosphatidylinositol 3-kinase Catalytic Subunit, Chain A, domain 1"/>
    <property type="match status" value="1"/>
</dbReference>
<dbReference type="EMBL" id="SNRW01004150">
    <property type="protein sequence ID" value="KAA6388015.1"/>
    <property type="molecule type" value="Genomic_DNA"/>
</dbReference>
<protein>
    <recommendedName>
        <fullName evidence="1">Ubiquitin-like domain-containing protein</fullName>
    </recommendedName>
</protein>
<dbReference type="SUPFAM" id="SSF54236">
    <property type="entry name" value="Ubiquitin-like"/>
    <property type="match status" value="1"/>
</dbReference>
<evidence type="ECO:0000313" key="3">
    <source>
        <dbReference type="Proteomes" id="UP000324800"/>
    </source>
</evidence>
<dbReference type="InterPro" id="IPR029071">
    <property type="entry name" value="Ubiquitin-like_domsf"/>
</dbReference>
<dbReference type="AlphaFoldDB" id="A0A5J4VZK7"/>
<feature type="non-terminal residue" evidence="2">
    <location>
        <position position="61"/>
    </location>
</feature>
<gene>
    <name evidence="2" type="ORF">EZS28_016457</name>
</gene>
<evidence type="ECO:0000259" key="1">
    <source>
        <dbReference type="PROSITE" id="PS50053"/>
    </source>
</evidence>
<accession>A0A5J4VZK7</accession>
<organism evidence="2 3">
    <name type="scientific">Streblomastix strix</name>
    <dbReference type="NCBI Taxonomy" id="222440"/>
    <lineage>
        <taxon>Eukaryota</taxon>
        <taxon>Metamonada</taxon>
        <taxon>Preaxostyla</taxon>
        <taxon>Oxymonadida</taxon>
        <taxon>Streblomastigidae</taxon>
        <taxon>Streblomastix</taxon>
    </lineage>
</organism>